<evidence type="ECO:0000313" key="16">
    <source>
        <dbReference type="EMBL" id="KAJ1122929.1"/>
    </source>
</evidence>
<evidence type="ECO:0000313" key="17">
    <source>
        <dbReference type="Proteomes" id="UP001066276"/>
    </source>
</evidence>
<evidence type="ECO:0000259" key="15">
    <source>
        <dbReference type="PROSITE" id="PS51873"/>
    </source>
</evidence>
<accession>A0AAV7P7T7</accession>
<dbReference type="AlphaFoldDB" id="A0AAV7P7T7"/>
<feature type="domain" description="RING-type" evidence="15">
    <location>
        <begin position="280"/>
        <end position="508"/>
    </location>
</feature>
<dbReference type="EC" id="2.3.2.31" evidence="4"/>
<dbReference type="GO" id="GO:0097039">
    <property type="term" value="P:protein linear polyubiquitination"/>
    <property type="evidence" value="ECO:0007669"/>
    <property type="project" value="TreeGrafter"/>
</dbReference>
<comment type="similarity">
    <text evidence="3">Belongs to the RBR family.</text>
</comment>
<dbReference type="GO" id="GO:0043161">
    <property type="term" value="P:proteasome-mediated ubiquitin-dependent protein catabolic process"/>
    <property type="evidence" value="ECO:0007669"/>
    <property type="project" value="TreeGrafter"/>
</dbReference>
<name>A0AAV7P7T7_PLEWA</name>
<keyword evidence="7" id="KW-0479">Metal-binding</keyword>
<dbReference type="InterPro" id="IPR051628">
    <property type="entry name" value="LUBAC_E3_Ligases"/>
</dbReference>
<dbReference type="Gene3D" id="1.20.120.1750">
    <property type="match status" value="1"/>
</dbReference>
<keyword evidence="6" id="KW-0808">Transferase</keyword>
<dbReference type="Pfam" id="PF25393">
    <property type="entry name" value="LTM"/>
    <property type="match status" value="1"/>
</dbReference>
<dbReference type="Gene3D" id="3.30.40.10">
    <property type="entry name" value="Zinc/RING finger domain, C3HC4 (zinc finger)"/>
    <property type="match status" value="1"/>
</dbReference>
<evidence type="ECO:0000256" key="10">
    <source>
        <dbReference type="ARBA" id="ARBA00022786"/>
    </source>
</evidence>
<dbReference type="FunFam" id="1.20.120.1750:FF:000026">
    <property type="entry name" value="RANBP2-type and C3HC4-type zinc finger containing 1"/>
    <property type="match status" value="1"/>
</dbReference>
<dbReference type="GO" id="GO:0008270">
    <property type="term" value="F:zinc ion binding"/>
    <property type="evidence" value="ECO:0007669"/>
    <property type="project" value="UniProtKB-KW"/>
</dbReference>
<dbReference type="InterPro" id="IPR047559">
    <property type="entry name" value="HOIL1_RBR_mRING-HC-C3HC3D"/>
</dbReference>
<dbReference type="InterPro" id="IPR017907">
    <property type="entry name" value="Znf_RING_CS"/>
</dbReference>
<proteinExistence type="inferred from homology"/>
<dbReference type="SMART" id="SM00547">
    <property type="entry name" value="ZnF_RBZ"/>
    <property type="match status" value="1"/>
</dbReference>
<evidence type="ECO:0000256" key="12">
    <source>
        <dbReference type="PROSITE-ProRule" id="PRU00322"/>
    </source>
</evidence>
<dbReference type="InterPro" id="IPR047557">
    <property type="entry name" value="Rcat_RBR_HOIL1"/>
</dbReference>
<dbReference type="PANTHER" id="PTHR22770:SF35">
    <property type="entry name" value="RANBP-TYPE AND C3HC4-TYPE ZINC FINGER-CONTAINING PROTEIN 1"/>
    <property type="match status" value="1"/>
</dbReference>
<dbReference type="PROSITE" id="PS51873">
    <property type="entry name" value="TRIAD"/>
    <property type="match status" value="1"/>
</dbReference>
<feature type="domain" description="RING-type" evidence="13">
    <location>
        <begin position="284"/>
        <end position="326"/>
    </location>
</feature>
<dbReference type="GO" id="GO:0071797">
    <property type="term" value="C:LUBAC complex"/>
    <property type="evidence" value="ECO:0007669"/>
    <property type="project" value="TreeGrafter"/>
</dbReference>
<reference evidence="16" key="1">
    <citation type="journal article" date="2022" name="bioRxiv">
        <title>Sequencing and chromosome-scale assembly of the giantPleurodeles waltlgenome.</title>
        <authorList>
            <person name="Brown T."/>
            <person name="Elewa A."/>
            <person name="Iarovenko S."/>
            <person name="Subramanian E."/>
            <person name="Araus A.J."/>
            <person name="Petzold A."/>
            <person name="Susuki M."/>
            <person name="Suzuki K.-i.T."/>
            <person name="Hayashi T."/>
            <person name="Toyoda A."/>
            <person name="Oliveira C."/>
            <person name="Osipova E."/>
            <person name="Leigh N.D."/>
            <person name="Simon A."/>
            <person name="Yun M.H."/>
        </authorList>
    </citation>
    <scope>NUCLEOTIDE SEQUENCE</scope>
    <source>
        <strain evidence="16">20211129_DDA</strain>
        <tissue evidence="16">Liver</tissue>
    </source>
</reference>
<dbReference type="EMBL" id="JANPWB010000011">
    <property type="protein sequence ID" value="KAJ1122929.1"/>
    <property type="molecule type" value="Genomic_DNA"/>
</dbReference>
<dbReference type="InterPro" id="IPR044066">
    <property type="entry name" value="TRIAD_supradom"/>
</dbReference>
<dbReference type="InterPro" id="IPR047558">
    <property type="entry name" value="BRcat_RBR_HOIL1"/>
</dbReference>
<evidence type="ECO:0000256" key="4">
    <source>
        <dbReference type="ARBA" id="ARBA00012251"/>
    </source>
</evidence>
<dbReference type="Gene3D" id="2.30.30.380">
    <property type="entry name" value="Zn-finger domain of Sec23/24"/>
    <property type="match status" value="1"/>
</dbReference>
<dbReference type="CDD" id="cd20345">
    <property type="entry name" value="BRcat_RBR_HOIL1"/>
    <property type="match status" value="1"/>
</dbReference>
<dbReference type="PROSITE" id="PS01358">
    <property type="entry name" value="ZF_RANBP2_1"/>
    <property type="match status" value="1"/>
</dbReference>
<gene>
    <name evidence="16" type="ORF">NDU88_001402</name>
</gene>
<organism evidence="16 17">
    <name type="scientific">Pleurodeles waltl</name>
    <name type="common">Iberian ribbed newt</name>
    <dbReference type="NCBI Taxonomy" id="8319"/>
    <lineage>
        <taxon>Eukaryota</taxon>
        <taxon>Metazoa</taxon>
        <taxon>Chordata</taxon>
        <taxon>Craniata</taxon>
        <taxon>Vertebrata</taxon>
        <taxon>Euteleostomi</taxon>
        <taxon>Amphibia</taxon>
        <taxon>Batrachia</taxon>
        <taxon>Caudata</taxon>
        <taxon>Salamandroidea</taxon>
        <taxon>Salamandridae</taxon>
        <taxon>Pleurodelinae</taxon>
        <taxon>Pleurodeles</taxon>
    </lineage>
</organism>
<evidence type="ECO:0000259" key="14">
    <source>
        <dbReference type="PROSITE" id="PS50199"/>
    </source>
</evidence>
<dbReference type="PROSITE" id="PS50089">
    <property type="entry name" value="ZF_RING_2"/>
    <property type="match status" value="1"/>
</dbReference>
<dbReference type="PROSITE" id="PS00518">
    <property type="entry name" value="ZF_RING_1"/>
    <property type="match status" value="1"/>
</dbReference>
<evidence type="ECO:0000256" key="3">
    <source>
        <dbReference type="ARBA" id="ARBA00008278"/>
    </source>
</evidence>
<evidence type="ECO:0000256" key="5">
    <source>
        <dbReference type="ARBA" id="ARBA00017887"/>
    </source>
</evidence>
<keyword evidence="10" id="KW-0833">Ubl conjugation pathway</keyword>
<keyword evidence="9 12" id="KW-0863">Zinc-finger</keyword>
<dbReference type="InterPro" id="IPR036443">
    <property type="entry name" value="Znf_RanBP2_sf"/>
</dbReference>
<dbReference type="GO" id="GO:0061630">
    <property type="term" value="F:ubiquitin protein ligase activity"/>
    <property type="evidence" value="ECO:0007669"/>
    <property type="project" value="UniProtKB-EC"/>
</dbReference>
<dbReference type="Gene3D" id="3.10.20.90">
    <property type="entry name" value="Phosphatidylinositol 3-kinase Catalytic Subunit, Chain A, domain 1"/>
    <property type="match status" value="1"/>
</dbReference>
<keyword evidence="8" id="KW-0677">Repeat</keyword>
<dbReference type="FunFam" id="2.30.30.380:FF:000007">
    <property type="entry name" value="RanBP-type and C3HC4-type zinc finger-containing protein 1"/>
    <property type="match status" value="1"/>
</dbReference>
<dbReference type="InterPro" id="IPR029071">
    <property type="entry name" value="Ubiquitin-like_domsf"/>
</dbReference>
<keyword evidence="17" id="KW-1185">Reference proteome</keyword>
<dbReference type="InterPro" id="IPR001876">
    <property type="entry name" value="Znf_RanBP2"/>
</dbReference>
<dbReference type="Proteomes" id="UP001066276">
    <property type="component" value="Chromosome 7"/>
</dbReference>
<dbReference type="SUPFAM" id="SSF54236">
    <property type="entry name" value="Ubiquitin-like"/>
    <property type="match status" value="1"/>
</dbReference>
<dbReference type="CDD" id="cd01799">
    <property type="entry name" value="Ubl_HOIL1"/>
    <property type="match status" value="1"/>
</dbReference>
<protein>
    <recommendedName>
        <fullName evidence="5">RanBP-type and C3HC4-type zinc finger-containing protein 1</fullName>
        <ecNumber evidence="4">2.3.2.31</ecNumber>
    </recommendedName>
</protein>
<dbReference type="SUPFAM" id="SSF90209">
    <property type="entry name" value="Ran binding protein zinc finger-like"/>
    <property type="match status" value="1"/>
</dbReference>
<dbReference type="GO" id="GO:0043130">
    <property type="term" value="F:ubiquitin binding"/>
    <property type="evidence" value="ECO:0007669"/>
    <property type="project" value="TreeGrafter"/>
</dbReference>
<comment type="caution">
    <text evidence="16">The sequence shown here is derived from an EMBL/GenBank/DDBJ whole genome shotgun (WGS) entry which is preliminary data.</text>
</comment>
<keyword evidence="11" id="KW-0862">Zinc</keyword>
<dbReference type="CDD" id="cd20358">
    <property type="entry name" value="Rcat_RBR_HOIL1"/>
    <property type="match status" value="1"/>
</dbReference>
<comment type="catalytic activity">
    <reaction evidence="1">
        <text>[E2 ubiquitin-conjugating enzyme]-S-ubiquitinyl-L-cysteine + [acceptor protein]-L-lysine = [E2 ubiquitin-conjugating enzyme]-L-cysteine + [acceptor protein]-N(6)-ubiquitinyl-L-lysine.</text>
        <dbReference type="EC" id="2.3.2.31"/>
    </reaction>
</comment>
<dbReference type="FunFam" id="3.10.20.90:FF:000130">
    <property type="entry name" value="SHANK-associated RH domain interactor"/>
    <property type="match status" value="1"/>
</dbReference>
<dbReference type="InterPro" id="IPR013083">
    <property type="entry name" value="Znf_RING/FYVE/PHD"/>
</dbReference>
<dbReference type="InterPro" id="IPR001841">
    <property type="entry name" value="Znf_RING"/>
</dbReference>
<dbReference type="InterPro" id="IPR057468">
    <property type="entry name" value="HOIL-1/Sharpin_LTM"/>
</dbReference>
<evidence type="ECO:0000256" key="1">
    <source>
        <dbReference type="ARBA" id="ARBA00001798"/>
    </source>
</evidence>
<evidence type="ECO:0000256" key="2">
    <source>
        <dbReference type="ARBA" id="ARBA00004906"/>
    </source>
</evidence>
<evidence type="ECO:0000256" key="6">
    <source>
        <dbReference type="ARBA" id="ARBA00022679"/>
    </source>
</evidence>
<sequence>MGDPTTKAEELALKLAKAIELGDKKTSIECAGHLAELYARVTVQLKQEAYPTEGIRLRVSVEDAGSLTAPITLKVSSDMTVSSLKELVFKEYNFHPSVQQWVIGQRLPHDQETLHYHGIRRDGDTAFLYIRSAKQAKLSPARLEKAQRQIILEDVILEARGTGDLVDNEIKPNVNQWEEIEPAARIEIPEPPKPPEEGWACPSCTFINKPTRPGCMICSTDRPEGYVVPDVYQPDEEERQRIQNEELAMMLYEEEKEMRRKLNYERLLQLDGQSLVPTDEAIDCPVCYTTLEPGEGVTLRECLHCFCKDCLKGTVLNSQEPEVPCPYMDDNYSCTGKLLDREIKALLSPAEYQRFLDIGVSLAEIRSVNSYHCKTTDCRGWCIYEDDVNEFLCPLCELTNCLLCKAIHKDMNCKEYQDDLKLRAENDEAAKKTTEALAAMVRERIAMLCPQCQIVIQKKDGCDWLKCTVCHTEICWVTKGHRWGPKGSGDTSGGCKCRLTGAPCHPNCQNCH</sequence>
<evidence type="ECO:0000256" key="9">
    <source>
        <dbReference type="ARBA" id="ARBA00022771"/>
    </source>
</evidence>
<evidence type="ECO:0000256" key="8">
    <source>
        <dbReference type="ARBA" id="ARBA00022737"/>
    </source>
</evidence>
<evidence type="ECO:0000256" key="11">
    <source>
        <dbReference type="ARBA" id="ARBA00022833"/>
    </source>
</evidence>
<dbReference type="GO" id="GO:0043123">
    <property type="term" value="P:positive regulation of canonical NF-kappaB signal transduction"/>
    <property type="evidence" value="ECO:0007669"/>
    <property type="project" value="TreeGrafter"/>
</dbReference>
<evidence type="ECO:0000256" key="7">
    <source>
        <dbReference type="ARBA" id="ARBA00022723"/>
    </source>
</evidence>
<dbReference type="FunFam" id="3.30.40.10:FF:000137">
    <property type="entry name" value="RanBP-type and C3HC4-type zinc finger-containing protein 1"/>
    <property type="match status" value="1"/>
</dbReference>
<dbReference type="SUPFAM" id="SSF57850">
    <property type="entry name" value="RING/U-box"/>
    <property type="match status" value="3"/>
</dbReference>
<comment type="pathway">
    <text evidence="2">Protein modification; protein ubiquitination.</text>
</comment>
<evidence type="ECO:0000259" key="13">
    <source>
        <dbReference type="PROSITE" id="PS50089"/>
    </source>
</evidence>
<dbReference type="CDD" id="cd16633">
    <property type="entry name" value="mRING-HC-C3HC3D_RBR_HOIL1"/>
    <property type="match status" value="1"/>
</dbReference>
<dbReference type="PANTHER" id="PTHR22770">
    <property type="entry name" value="UBIQUITIN CONJUGATING ENZYME 7 INTERACTING PROTEIN-RELATED"/>
    <property type="match status" value="1"/>
</dbReference>
<dbReference type="PROSITE" id="PS50199">
    <property type="entry name" value="ZF_RANBP2_2"/>
    <property type="match status" value="1"/>
</dbReference>
<dbReference type="Pfam" id="PF00641">
    <property type="entry name" value="Zn_ribbon_RanBP"/>
    <property type="match status" value="1"/>
</dbReference>
<feature type="domain" description="RanBP2-type" evidence="14">
    <location>
        <begin position="195"/>
        <end position="224"/>
    </location>
</feature>